<evidence type="ECO:0000259" key="4">
    <source>
        <dbReference type="PROSITE" id="PS51842"/>
    </source>
</evidence>
<evidence type="ECO:0000313" key="5">
    <source>
        <dbReference type="Ensembl" id="ENSPCEP00000014379.1"/>
    </source>
</evidence>
<sequence length="377" mass="41956">DFHPQQHRGCHSGSAAVSGLNAELLGLRAREKEQLGRLNDRFAAYTETVRQLELRNAALRGQLEALRQRHQDPPRLHLLYRQELRGLRGLLQAEADEKRRLEAGREQLRRARSQLEGRSEEAARLRLRAEETLRAVREEAGRAALAVSRVEGSLGSLLAEIAFLRELFGAESAALAAQLRAAGGGPAQALAGAAKPDLAAALREIRAQYEHLAARNRRAAEDWYRARFAAAAELAGRDSEAARSVREETAEYRLLLQSRSAELEALRGVIEALNRQLQSAGDRQSSELGTCRRVAELEQEISAARQEMAQHLCEYRDLLSVKMALDMEIAAYRYWPPAPLSPTGWCQGWAVAVLSLCISFRKLLEGEEIRLSYSSPL</sequence>
<dbReference type="GO" id="GO:0005737">
    <property type="term" value="C:cytoplasm"/>
    <property type="evidence" value="ECO:0007669"/>
    <property type="project" value="TreeGrafter"/>
</dbReference>
<dbReference type="AlphaFoldDB" id="A0A8C8S214"/>
<dbReference type="SUPFAM" id="SSF64593">
    <property type="entry name" value="Intermediate filament protein, coiled coil region"/>
    <property type="match status" value="2"/>
</dbReference>
<evidence type="ECO:0000313" key="6">
    <source>
        <dbReference type="Proteomes" id="UP000694393"/>
    </source>
</evidence>
<dbReference type="Ensembl" id="ENSPCET00000014902.1">
    <property type="protein sequence ID" value="ENSPCEP00000014379.1"/>
    <property type="gene ID" value="ENSPCEG00000011353.1"/>
</dbReference>
<reference evidence="5" key="2">
    <citation type="submission" date="2025-09" db="UniProtKB">
        <authorList>
            <consortium name="Ensembl"/>
        </authorList>
    </citation>
    <scope>IDENTIFICATION</scope>
</reference>
<feature type="coiled-coil region" evidence="3">
    <location>
        <begin position="35"/>
        <end position="139"/>
    </location>
</feature>
<dbReference type="Gene3D" id="1.20.5.170">
    <property type="match status" value="1"/>
</dbReference>
<dbReference type="Pfam" id="PF00038">
    <property type="entry name" value="Filament"/>
    <property type="match status" value="1"/>
</dbReference>
<dbReference type="PROSITE" id="PS51842">
    <property type="entry name" value="IF_ROD_2"/>
    <property type="match status" value="1"/>
</dbReference>
<name>A0A8C8S214_9SAUR</name>
<keyword evidence="2 3" id="KW-0175">Coiled coil</keyword>
<proteinExistence type="predicted"/>
<reference evidence="5" key="1">
    <citation type="submission" date="2025-08" db="UniProtKB">
        <authorList>
            <consortium name="Ensembl"/>
        </authorList>
    </citation>
    <scope>IDENTIFICATION</scope>
</reference>
<dbReference type="SMART" id="SM01391">
    <property type="entry name" value="Filament"/>
    <property type="match status" value="1"/>
</dbReference>
<dbReference type="GO" id="GO:0099184">
    <property type="term" value="F:structural constituent of postsynaptic intermediate filament cytoskeleton"/>
    <property type="evidence" value="ECO:0007669"/>
    <property type="project" value="TreeGrafter"/>
</dbReference>
<dbReference type="PANTHER" id="PTHR45652">
    <property type="entry name" value="GLIAL FIBRILLARY ACIDIC PROTEIN"/>
    <property type="match status" value="1"/>
</dbReference>
<dbReference type="GO" id="GO:0030424">
    <property type="term" value="C:axon"/>
    <property type="evidence" value="ECO:0007669"/>
    <property type="project" value="TreeGrafter"/>
</dbReference>
<feature type="coiled-coil region" evidence="3">
    <location>
        <begin position="256"/>
        <end position="314"/>
    </location>
</feature>
<accession>A0A8C8S214</accession>
<evidence type="ECO:0000256" key="3">
    <source>
        <dbReference type="SAM" id="Coils"/>
    </source>
</evidence>
<keyword evidence="1" id="KW-0403">Intermediate filament</keyword>
<dbReference type="GO" id="GO:0099160">
    <property type="term" value="C:postsynaptic intermediate filament cytoskeleton"/>
    <property type="evidence" value="ECO:0007669"/>
    <property type="project" value="TreeGrafter"/>
</dbReference>
<dbReference type="Proteomes" id="UP000694393">
    <property type="component" value="Unplaced"/>
</dbReference>
<dbReference type="Gene3D" id="1.20.5.1160">
    <property type="entry name" value="Vasodilator-stimulated phosphoprotein"/>
    <property type="match status" value="1"/>
</dbReference>
<dbReference type="PANTHER" id="PTHR45652:SF4">
    <property type="entry name" value="INTERMEDIATE FILAMENT PROTEIN-LIKE"/>
    <property type="match status" value="1"/>
</dbReference>
<dbReference type="GO" id="GO:0005882">
    <property type="term" value="C:intermediate filament"/>
    <property type="evidence" value="ECO:0007669"/>
    <property type="project" value="UniProtKB-KW"/>
</dbReference>
<dbReference type="Gene3D" id="1.20.5.500">
    <property type="entry name" value="Single helix bin"/>
    <property type="match status" value="1"/>
</dbReference>
<dbReference type="InterPro" id="IPR039008">
    <property type="entry name" value="IF_rod_dom"/>
</dbReference>
<keyword evidence="6" id="KW-1185">Reference proteome</keyword>
<dbReference type="InterPro" id="IPR050405">
    <property type="entry name" value="Intermediate_filament"/>
</dbReference>
<evidence type="ECO:0000256" key="1">
    <source>
        <dbReference type="ARBA" id="ARBA00022754"/>
    </source>
</evidence>
<feature type="domain" description="IF rod" evidence="4">
    <location>
        <begin position="31"/>
        <end position="343"/>
    </location>
</feature>
<protein>
    <recommendedName>
        <fullName evidence="4">IF rod domain-containing protein</fullName>
    </recommendedName>
</protein>
<dbReference type="GO" id="GO:0033693">
    <property type="term" value="P:neurofilament bundle assembly"/>
    <property type="evidence" value="ECO:0007669"/>
    <property type="project" value="TreeGrafter"/>
</dbReference>
<organism evidence="5 6">
    <name type="scientific">Pelusios castaneus</name>
    <name type="common">West African mud turtle</name>
    <dbReference type="NCBI Taxonomy" id="367368"/>
    <lineage>
        <taxon>Eukaryota</taxon>
        <taxon>Metazoa</taxon>
        <taxon>Chordata</taxon>
        <taxon>Craniata</taxon>
        <taxon>Vertebrata</taxon>
        <taxon>Euteleostomi</taxon>
        <taxon>Archelosauria</taxon>
        <taxon>Testudinata</taxon>
        <taxon>Testudines</taxon>
        <taxon>Pleurodira</taxon>
        <taxon>Pelomedusidae</taxon>
        <taxon>Pelusios</taxon>
    </lineage>
</organism>
<evidence type="ECO:0000256" key="2">
    <source>
        <dbReference type="ARBA" id="ARBA00023054"/>
    </source>
</evidence>